<dbReference type="EMBL" id="CAJVPV010001879">
    <property type="protein sequence ID" value="CAG8511054.1"/>
    <property type="molecule type" value="Genomic_DNA"/>
</dbReference>
<evidence type="ECO:0000313" key="8">
    <source>
        <dbReference type="EMBL" id="CAG8511054.1"/>
    </source>
</evidence>
<protein>
    <submittedName>
        <fullName evidence="8">16115_t:CDS:1</fullName>
    </submittedName>
</protein>
<dbReference type="AlphaFoldDB" id="A0A9N8ZXZ7"/>
<evidence type="ECO:0000256" key="2">
    <source>
        <dbReference type="ARBA" id="ARBA00010840"/>
    </source>
</evidence>
<evidence type="ECO:0000256" key="1">
    <source>
        <dbReference type="ARBA" id="ARBA00004123"/>
    </source>
</evidence>
<dbReference type="OrthoDB" id="5552484at2759"/>
<evidence type="ECO:0000256" key="5">
    <source>
        <dbReference type="ARBA" id="ARBA00023242"/>
    </source>
</evidence>
<comment type="similarity">
    <text evidence="2">Belongs to the ORC6 family.</text>
</comment>
<dbReference type="PANTHER" id="PTHR13394">
    <property type="entry name" value="ORIGIN RECOGNITION COMPLEX SUBUNIT 6"/>
    <property type="match status" value="1"/>
</dbReference>
<dbReference type="Gene3D" id="1.10.472.10">
    <property type="entry name" value="Cyclin-like"/>
    <property type="match status" value="1"/>
</dbReference>
<keyword evidence="9" id="KW-1185">Reference proteome</keyword>
<sequence length="299" mass="34734">MTRSGAIYRDLIQSLNLVKDENRIKKKAIEISSQMDLKIGSATMLKNWSTCKPIYAIQIACEMLRVQFDRRCLLKSANTTEQDYYSSLSYIKKALGISSLIDFESLASRFGCPKLIPYAENMLEIFKEEWCKELSAASKRGIDWNGDIYKIAVFWCCCKNVGGQDRVSQDQLIGLQDFSTSRTEFQRTVKLVEKYCKTYISELKSQIKKGDLTITFIKSSPSKRKYVNDDYDYETGKERLKKCVVTQEDTDDELLDIIETRNKGSYTETKLYKDYLVWRKEIFGKIEAQLKMMMIDEQD</sequence>
<keyword evidence="5" id="KW-0539">Nucleus</keyword>
<organism evidence="8 9">
    <name type="scientific">Acaulospora morrowiae</name>
    <dbReference type="NCBI Taxonomy" id="94023"/>
    <lineage>
        <taxon>Eukaryota</taxon>
        <taxon>Fungi</taxon>
        <taxon>Fungi incertae sedis</taxon>
        <taxon>Mucoromycota</taxon>
        <taxon>Glomeromycotina</taxon>
        <taxon>Glomeromycetes</taxon>
        <taxon>Diversisporales</taxon>
        <taxon>Acaulosporaceae</taxon>
        <taxon>Acaulospora</taxon>
    </lineage>
</organism>
<keyword evidence="3" id="KW-0235">DNA replication</keyword>
<dbReference type="InterPro" id="IPR020529">
    <property type="entry name" value="ORC6_met/pln"/>
</dbReference>
<dbReference type="GO" id="GO:0006270">
    <property type="term" value="P:DNA replication initiation"/>
    <property type="evidence" value="ECO:0007669"/>
    <property type="project" value="TreeGrafter"/>
</dbReference>
<feature type="domain" description="ORC6 second cyclin-like" evidence="7">
    <location>
        <begin position="102"/>
        <end position="195"/>
    </location>
</feature>
<comment type="caution">
    <text evidence="8">The sequence shown here is derived from an EMBL/GenBank/DDBJ whole genome shotgun (WGS) entry which is preliminary data.</text>
</comment>
<dbReference type="GO" id="GO:0003677">
    <property type="term" value="F:DNA binding"/>
    <property type="evidence" value="ECO:0007669"/>
    <property type="project" value="UniProtKB-KW"/>
</dbReference>
<evidence type="ECO:0000259" key="7">
    <source>
        <dbReference type="Pfam" id="PF21913"/>
    </source>
</evidence>
<dbReference type="Pfam" id="PF21913">
    <property type="entry name" value="ORC6_2nd"/>
    <property type="match status" value="1"/>
</dbReference>
<accession>A0A9N8ZXZ7</accession>
<reference evidence="8" key="1">
    <citation type="submission" date="2021-06" db="EMBL/GenBank/DDBJ databases">
        <authorList>
            <person name="Kallberg Y."/>
            <person name="Tangrot J."/>
            <person name="Rosling A."/>
        </authorList>
    </citation>
    <scope>NUCLEOTIDE SEQUENCE</scope>
    <source>
        <strain evidence="8">CL551</strain>
    </source>
</reference>
<evidence type="ECO:0000256" key="3">
    <source>
        <dbReference type="ARBA" id="ARBA00022705"/>
    </source>
</evidence>
<name>A0A9N8ZXZ7_9GLOM</name>
<dbReference type="PANTHER" id="PTHR13394:SF0">
    <property type="entry name" value="ORIGIN RECOGNITION COMPLEX SUBUNIT 6"/>
    <property type="match status" value="1"/>
</dbReference>
<dbReference type="GO" id="GO:0005664">
    <property type="term" value="C:nuclear origin of replication recognition complex"/>
    <property type="evidence" value="ECO:0007669"/>
    <property type="project" value="InterPro"/>
</dbReference>
<feature type="domain" description="ORC6 first cyclin-like" evidence="6">
    <location>
        <begin position="21"/>
        <end position="98"/>
    </location>
</feature>
<gene>
    <name evidence="8" type="ORF">AMORRO_LOCUS3728</name>
</gene>
<dbReference type="InterPro" id="IPR008721">
    <property type="entry name" value="ORC6_cyclin_first"/>
</dbReference>
<evidence type="ECO:0000259" key="6">
    <source>
        <dbReference type="Pfam" id="PF05460"/>
    </source>
</evidence>
<keyword evidence="4" id="KW-0238">DNA-binding</keyword>
<dbReference type="Pfam" id="PF05460">
    <property type="entry name" value="ORC6"/>
    <property type="match status" value="1"/>
</dbReference>
<evidence type="ECO:0000313" key="9">
    <source>
        <dbReference type="Proteomes" id="UP000789342"/>
    </source>
</evidence>
<dbReference type="Proteomes" id="UP000789342">
    <property type="component" value="Unassembled WGS sequence"/>
</dbReference>
<comment type="subcellular location">
    <subcellularLocation>
        <location evidence="1">Nucleus</location>
    </subcellularLocation>
</comment>
<proteinExistence type="inferred from homology"/>
<evidence type="ECO:0000256" key="4">
    <source>
        <dbReference type="ARBA" id="ARBA00023125"/>
    </source>
</evidence>
<dbReference type="InterPro" id="IPR054113">
    <property type="entry name" value="ORC6_cyclin-like_2nd"/>
</dbReference>